<dbReference type="Proteomes" id="UP000318571">
    <property type="component" value="Chromosome 10"/>
</dbReference>
<keyword evidence="4" id="KW-1185">Reference proteome</keyword>
<dbReference type="Gene3D" id="3.80.10.10">
    <property type="entry name" value="Ribonuclease Inhibitor"/>
    <property type="match status" value="2"/>
</dbReference>
<keyword evidence="1" id="KW-0433">Leucine-rich repeat</keyword>
<dbReference type="InterPro" id="IPR032675">
    <property type="entry name" value="LRR_dom_sf"/>
</dbReference>
<dbReference type="PRINTS" id="PR00019">
    <property type="entry name" value="LEURICHRPT"/>
</dbReference>
<evidence type="ECO:0000313" key="4">
    <source>
        <dbReference type="Proteomes" id="UP000318571"/>
    </source>
</evidence>
<dbReference type="STRING" id="6832.A0A553NDL4"/>
<evidence type="ECO:0000313" key="3">
    <source>
        <dbReference type="EMBL" id="TRY63508.1"/>
    </source>
</evidence>
<dbReference type="SUPFAM" id="SSF52058">
    <property type="entry name" value="L domain-like"/>
    <property type="match status" value="1"/>
</dbReference>
<dbReference type="InterPro" id="IPR050216">
    <property type="entry name" value="LRR_domain-containing"/>
</dbReference>
<dbReference type="Pfam" id="PF13855">
    <property type="entry name" value="LRR_8"/>
    <property type="match status" value="1"/>
</dbReference>
<dbReference type="EMBL" id="VCGU01000458">
    <property type="protein sequence ID" value="TRY63508.1"/>
    <property type="molecule type" value="Genomic_DNA"/>
</dbReference>
<dbReference type="Pfam" id="PF00560">
    <property type="entry name" value="LRR_1"/>
    <property type="match status" value="2"/>
</dbReference>
<protein>
    <submittedName>
        <fullName evidence="3">Uncharacterized protein</fullName>
    </submittedName>
</protein>
<dbReference type="PANTHER" id="PTHR48051">
    <property type="match status" value="1"/>
</dbReference>
<organism evidence="3 4">
    <name type="scientific">Tigriopus californicus</name>
    <name type="common">Marine copepod</name>
    <dbReference type="NCBI Taxonomy" id="6832"/>
    <lineage>
        <taxon>Eukaryota</taxon>
        <taxon>Metazoa</taxon>
        <taxon>Ecdysozoa</taxon>
        <taxon>Arthropoda</taxon>
        <taxon>Crustacea</taxon>
        <taxon>Multicrustacea</taxon>
        <taxon>Hexanauplia</taxon>
        <taxon>Copepoda</taxon>
        <taxon>Harpacticoida</taxon>
        <taxon>Harpacticidae</taxon>
        <taxon>Tigriopus</taxon>
    </lineage>
</organism>
<dbReference type="GO" id="GO:0005737">
    <property type="term" value="C:cytoplasm"/>
    <property type="evidence" value="ECO:0007669"/>
    <property type="project" value="TreeGrafter"/>
</dbReference>
<dbReference type="AlphaFoldDB" id="A0A553NDL4"/>
<accession>A0A553NDL4</accession>
<dbReference type="InterPro" id="IPR003591">
    <property type="entry name" value="Leu-rich_rpt_typical-subtyp"/>
</dbReference>
<dbReference type="OrthoDB" id="2187496at2759"/>
<dbReference type="InterPro" id="IPR001611">
    <property type="entry name" value="Leu-rich_rpt"/>
</dbReference>
<proteinExistence type="predicted"/>
<sequence length="386" mass="44336">MPSSVAFEANLSFPTSNQVIKETLTKCPEPIPNYGDPNSDLSQTFIGGIMERILQPTQDKNATHLNLSHLNLKIFPIVVQKLKLLQYLDLSHNQFDATEFKGINSCWIGVKSLHHLRTVVLENCHLIELPAAFLQCKNLRVLRLHGNRIDRLNHSFTDLRWLEELDLSSNRLTGVPEAVKNLVNMTHLNLSGNKLEFFPEEILHISTLESMNLNQNRILFLPNDLDKLINLKTLRVAHNKLDGLPRSIPNQLTCLDVFDNGLFLDSVSKFLEGLEEFDADFNYFQISWKHYPNQKNKLRSGLKELEAMHRFKFPSTKKYMGEKYDSIVGEVQDSPCSSDHWDTSIETTSQSLPPCMPILHHAPFIQRYYKREYDPEGSEACFEDAD</sequence>
<keyword evidence="2" id="KW-0677">Repeat</keyword>
<gene>
    <name evidence="3" type="ORF">TCAL_01860</name>
</gene>
<dbReference type="SMART" id="SM00369">
    <property type="entry name" value="LRR_TYP"/>
    <property type="match status" value="6"/>
</dbReference>
<dbReference type="PANTHER" id="PTHR48051:SF1">
    <property type="entry name" value="RAS SUPPRESSOR PROTEIN 1"/>
    <property type="match status" value="1"/>
</dbReference>
<reference evidence="3 4" key="1">
    <citation type="journal article" date="2018" name="Nat. Ecol. Evol.">
        <title>Genomic signatures of mitonuclear coevolution across populations of Tigriopus californicus.</title>
        <authorList>
            <person name="Barreto F.S."/>
            <person name="Watson E.T."/>
            <person name="Lima T.G."/>
            <person name="Willett C.S."/>
            <person name="Edmands S."/>
            <person name="Li W."/>
            <person name="Burton R.S."/>
        </authorList>
    </citation>
    <scope>NUCLEOTIDE SEQUENCE [LARGE SCALE GENOMIC DNA]</scope>
    <source>
        <strain evidence="3 4">San Diego</strain>
    </source>
</reference>
<evidence type="ECO:0000256" key="2">
    <source>
        <dbReference type="ARBA" id="ARBA00022737"/>
    </source>
</evidence>
<comment type="caution">
    <text evidence="3">The sequence shown here is derived from an EMBL/GenBank/DDBJ whole genome shotgun (WGS) entry which is preliminary data.</text>
</comment>
<name>A0A553NDL4_TIGCA</name>
<evidence type="ECO:0000256" key="1">
    <source>
        <dbReference type="ARBA" id="ARBA00022614"/>
    </source>
</evidence>